<proteinExistence type="inferred from homology"/>
<evidence type="ECO:0000313" key="11">
    <source>
        <dbReference type="Proteomes" id="UP000324897"/>
    </source>
</evidence>
<dbReference type="PANTHER" id="PTHR34397:SF17">
    <property type="entry name" value="OS08G0290200 PROTEIN"/>
    <property type="match status" value="1"/>
</dbReference>
<keyword evidence="4" id="KW-0575">Peroxidase</keyword>
<evidence type="ECO:0000256" key="1">
    <source>
        <dbReference type="ARBA" id="ARBA00001711"/>
    </source>
</evidence>
<reference evidence="10 11" key="1">
    <citation type="journal article" date="2019" name="Sci. Rep.">
        <title>A high-quality genome of Eragrostis curvula grass provides insights into Poaceae evolution and supports new strategies to enhance forage quality.</title>
        <authorList>
            <person name="Carballo J."/>
            <person name="Santos B.A.C.M."/>
            <person name="Zappacosta D."/>
            <person name="Garbus I."/>
            <person name="Selva J.P."/>
            <person name="Gallo C.A."/>
            <person name="Diaz A."/>
            <person name="Albertini E."/>
            <person name="Caccamo M."/>
            <person name="Echenique V."/>
        </authorList>
    </citation>
    <scope>NUCLEOTIDE SEQUENCE [LARGE SCALE GENOMIC DNA]</scope>
    <source>
        <strain evidence="11">cv. Victoria</strain>
        <tissue evidence="10">Leaf</tissue>
    </source>
</reference>
<dbReference type="Gene3D" id="3.40.30.10">
    <property type="entry name" value="Glutaredoxin"/>
    <property type="match status" value="1"/>
</dbReference>
<gene>
    <name evidence="10" type="ORF">EJB05_17450</name>
</gene>
<dbReference type="InterPro" id="IPR037944">
    <property type="entry name" value="PRX5-like"/>
</dbReference>
<name>A0A5J9VJC7_9POAL</name>
<dbReference type="GO" id="GO:0034599">
    <property type="term" value="P:cellular response to oxidative stress"/>
    <property type="evidence" value="ECO:0007669"/>
    <property type="project" value="InterPro"/>
</dbReference>
<keyword evidence="5" id="KW-0049">Antioxidant</keyword>
<dbReference type="EMBL" id="RWGY01000009">
    <property type="protein sequence ID" value="TVU35554.1"/>
    <property type="molecule type" value="Genomic_DNA"/>
</dbReference>
<dbReference type="EC" id="1.11.1.25" evidence="3"/>
<feature type="region of interest" description="Disordered" evidence="8">
    <location>
        <begin position="147"/>
        <end position="179"/>
    </location>
</feature>
<dbReference type="AlphaFoldDB" id="A0A5J9VJC7"/>
<comment type="caution">
    <text evidence="10">The sequence shown here is derived from an EMBL/GenBank/DDBJ whole genome shotgun (WGS) entry which is preliminary data.</text>
</comment>
<dbReference type="CDD" id="cd03013">
    <property type="entry name" value="PRX5_like"/>
    <property type="match status" value="1"/>
</dbReference>
<feature type="domain" description="Redoxin" evidence="9">
    <location>
        <begin position="276"/>
        <end position="381"/>
    </location>
</feature>
<dbReference type="GO" id="GO:0008379">
    <property type="term" value="F:thioredoxin peroxidase activity"/>
    <property type="evidence" value="ECO:0007669"/>
    <property type="project" value="InterPro"/>
</dbReference>
<evidence type="ECO:0000256" key="4">
    <source>
        <dbReference type="ARBA" id="ARBA00022559"/>
    </source>
</evidence>
<protein>
    <recommendedName>
        <fullName evidence="3">glutaredoxin-dependent peroxiredoxin</fullName>
        <ecNumber evidence="3">1.11.1.25</ecNumber>
    </recommendedName>
    <alternativeName>
        <fullName evidence="7">Glutaredoxin-dependent peroxiredoxin</fullName>
    </alternativeName>
</protein>
<feature type="non-terminal residue" evidence="10">
    <location>
        <position position="1"/>
    </location>
</feature>
<dbReference type="OrthoDB" id="1053009at2759"/>
<dbReference type="SUPFAM" id="SSF52833">
    <property type="entry name" value="Thioredoxin-like"/>
    <property type="match status" value="1"/>
</dbReference>
<keyword evidence="11" id="KW-1185">Reference proteome</keyword>
<comment type="catalytic activity">
    <reaction evidence="1">
        <text>[glutaredoxin]-dithiol + a hydroperoxide = [glutaredoxin]-disulfide + an alcohol + H2O</text>
        <dbReference type="Rhea" id="RHEA:62624"/>
        <dbReference type="Rhea" id="RHEA-COMP:10729"/>
        <dbReference type="Rhea" id="RHEA-COMP:10730"/>
        <dbReference type="ChEBI" id="CHEBI:15377"/>
        <dbReference type="ChEBI" id="CHEBI:29950"/>
        <dbReference type="ChEBI" id="CHEBI:30879"/>
        <dbReference type="ChEBI" id="CHEBI:35924"/>
        <dbReference type="ChEBI" id="CHEBI:50058"/>
        <dbReference type="EC" id="1.11.1.25"/>
    </reaction>
</comment>
<evidence type="ECO:0000256" key="6">
    <source>
        <dbReference type="ARBA" id="ARBA00023002"/>
    </source>
</evidence>
<dbReference type="FunFam" id="3.40.30.10:FF:000553">
    <property type="entry name" value="Peroxiredoxin-2C"/>
    <property type="match status" value="1"/>
</dbReference>
<dbReference type="InterPro" id="IPR013740">
    <property type="entry name" value="Redoxin"/>
</dbReference>
<evidence type="ECO:0000256" key="8">
    <source>
        <dbReference type="SAM" id="MobiDB-lite"/>
    </source>
</evidence>
<keyword evidence="6" id="KW-0560">Oxidoreductase</keyword>
<dbReference type="InterPro" id="IPR036249">
    <property type="entry name" value="Thioredoxin-like_sf"/>
</dbReference>
<dbReference type="PANTHER" id="PTHR34397">
    <property type="entry name" value="OS05G0237600 PROTEIN"/>
    <property type="match status" value="1"/>
</dbReference>
<sequence length="384" mass="42703">MVPTATKMTTSSAGDKRELAFVAYGPVARHHQADLVLQDSSSSDASAVVFYLSSPINAKPPKIVLPTVVEDKMKAAAGRKEPACLRGRVLVALKLRVDLPVHFIYEKIVKNSDLKPQQSRFRIPNNGVPVLRKILTPKDLDSANLLHMRASKRRRPRQKPEPNNGAAEEGHGGRKKMKGRVHNGLPVKLVDFIAGAKELQLSRWDSGEVTIIKGTGYLDFIQRCSLKENDVVEIWAFKQHAIHHFGKKMCDESLLHVLIVKKDHQKQCDYSRLYNQHVPGFITQAEQLKAKGVDEILLISVNDPFVMKAWAKTYPENKHVKFLADGVGTYTKALGLELDLSEKGLGIRSRRFALLADNLKVTVANIEEGGQFTISGAEEILKAL</sequence>
<dbReference type="Pfam" id="PF08534">
    <property type="entry name" value="Redoxin"/>
    <property type="match status" value="1"/>
</dbReference>
<evidence type="ECO:0000256" key="2">
    <source>
        <dbReference type="ARBA" id="ARBA00010505"/>
    </source>
</evidence>
<evidence type="ECO:0000256" key="7">
    <source>
        <dbReference type="ARBA" id="ARBA00031688"/>
    </source>
</evidence>
<accession>A0A5J9VJC7</accession>
<evidence type="ECO:0000313" key="10">
    <source>
        <dbReference type="EMBL" id="TVU35554.1"/>
    </source>
</evidence>
<evidence type="ECO:0000256" key="3">
    <source>
        <dbReference type="ARBA" id="ARBA00013016"/>
    </source>
</evidence>
<organism evidence="10 11">
    <name type="scientific">Eragrostis curvula</name>
    <name type="common">weeping love grass</name>
    <dbReference type="NCBI Taxonomy" id="38414"/>
    <lineage>
        <taxon>Eukaryota</taxon>
        <taxon>Viridiplantae</taxon>
        <taxon>Streptophyta</taxon>
        <taxon>Embryophyta</taxon>
        <taxon>Tracheophyta</taxon>
        <taxon>Spermatophyta</taxon>
        <taxon>Magnoliopsida</taxon>
        <taxon>Liliopsida</taxon>
        <taxon>Poales</taxon>
        <taxon>Poaceae</taxon>
        <taxon>PACMAD clade</taxon>
        <taxon>Chloridoideae</taxon>
        <taxon>Eragrostideae</taxon>
        <taxon>Eragrostidinae</taxon>
        <taxon>Eragrostis</taxon>
    </lineage>
</organism>
<dbReference type="Proteomes" id="UP000324897">
    <property type="component" value="Unassembled WGS sequence"/>
</dbReference>
<comment type="similarity">
    <text evidence="2">Belongs to the peroxiredoxin family. Prx5 subfamily.</text>
</comment>
<dbReference type="Gramene" id="TVU35554">
    <property type="protein sequence ID" value="TVU35554"/>
    <property type="gene ID" value="EJB05_17450"/>
</dbReference>
<evidence type="ECO:0000259" key="9">
    <source>
        <dbReference type="Pfam" id="PF08534"/>
    </source>
</evidence>
<evidence type="ECO:0000256" key="5">
    <source>
        <dbReference type="ARBA" id="ARBA00022862"/>
    </source>
</evidence>